<dbReference type="AlphaFoldDB" id="A0A6J7QPD1"/>
<evidence type="ECO:0000256" key="6">
    <source>
        <dbReference type="ARBA" id="ARBA00022822"/>
    </source>
</evidence>
<dbReference type="CDD" id="cd00331">
    <property type="entry name" value="IGPS"/>
    <property type="match status" value="1"/>
</dbReference>
<dbReference type="InterPro" id="IPR045186">
    <property type="entry name" value="Indole-3-glycerol_P_synth"/>
</dbReference>
<name>A0A6J7QPD1_9ZZZZ</name>
<accession>A0A6J7QPD1</accession>
<sequence length="271" mass="28976">MSVLEEILSAKRDEVTVLHQPTTRSVLQKAALAAPPAQGFAASLRPPGLTEPHLRVIAEFKRRSPSRGDMALDLDVAATVSKYVSGGASALSVLTDGPFFGGSARDLQNARLAAPKTPILRKDFVIDPVQVYESVALGADAILLILAALPDDALLIDLLTLVGELGRDALVEVHNREELDRAKQLEVSVIGINARNLITFSEDLDLSEQLVADLPMSITAVAESAIKNSDDARRMGNAGFDAILVGEALVKNSHPESLVKDMTSFVIQPRD</sequence>
<dbReference type="PANTHER" id="PTHR22854:SF2">
    <property type="entry name" value="INDOLE-3-GLYCEROL-PHOSPHATE SYNTHASE"/>
    <property type="match status" value="1"/>
</dbReference>
<keyword evidence="7" id="KW-0057">Aromatic amino acid biosynthesis</keyword>
<dbReference type="PANTHER" id="PTHR22854">
    <property type="entry name" value="TRYPTOPHAN BIOSYNTHESIS PROTEIN"/>
    <property type="match status" value="1"/>
</dbReference>
<keyword evidence="4" id="KW-0028">Amino-acid biosynthesis</keyword>
<protein>
    <recommendedName>
        <fullName evidence="3">indole-3-glycerol-phosphate synthase</fullName>
        <ecNumber evidence="3">4.1.1.48</ecNumber>
    </recommendedName>
</protein>
<dbReference type="PROSITE" id="PS00614">
    <property type="entry name" value="IGPS"/>
    <property type="match status" value="1"/>
</dbReference>
<evidence type="ECO:0000256" key="7">
    <source>
        <dbReference type="ARBA" id="ARBA00023141"/>
    </source>
</evidence>
<comment type="catalytic activity">
    <reaction evidence="1">
        <text>1-(2-carboxyphenylamino)-1-deoxy-D-ribulose 5-phosphate + H(+) = (1S,2R)-1-C-(indol-3-yl)glycerol 3-phosphate + CO2 + H2O</text>
        <dbReference type="Rhea" id="RHEA:23476"/>
        <dbReference type="ChEBI" id="CHEBI:15377"/>
        <dbReference type="ChEBI" id="CHEBI:15378"/>
        <dbReference type="ChEBI" id="CHEBI:16526"/>
        <dbReference type="ChEBI" id="CHEBI:58613"/>
        <dbReference type="ChEBI" id="CHEBI:58866"/>
        <dbReference type="EC" id="4.1.1.48"/>
    </reaction>
</comment>
<evidence type="ECO:0000256" key="8">
    <source>
        <dbReference type="ARBA" id="ARBA00023239"/>
    </source>
</evidence>
<keyword evidence="5" id="KW-0210">Decarboxylase</keyword>
<dbReference type="GO" id="GO:0004640">
    <property type="term" value="F:phosphoribosylanthranilate isomerase activity"/>
    <property type="evidence" value="ECO:0007669"/>
    <property type="project" value="TreeGrafter"/>
</dbReference>
<dbReference type="Gene3D" id="3.20.20.70">
    <property type="entry name" value="Aldolase class I"/>
    <property type="match status" value="1"/>
</dbReference>
<evidence type="ECO:0000313" key="11">
    <source>
        <dbReference type="EMBL" id="CAB4969103.1"/>
    </source>
</evidence>
<comment type="pathway">
    <text evidence="2">Amino-acid biosynthesis; L-tryptophan biosynthesis; L-tryptophan from chorismate: step 4/5.</text>
</comment>
<dbReference type="InterPro" id="IPR011060">
    <property type="entry name" value="RibuloseP-bd_barrel"/>
</dbReference>
<keyword evidence="6" id="KW-0822">Tryptophan biosynthesis</keyword>
<evidence type="ECO:0000256" key="4">
    <source>
        <dbReference type="ARBA" id="ARBA00022605"/>
    </source>
</evidence>
<dbReference type="HAMAP" id="MF_00134_B">
    <property type="entry name" value="IGPS_B"/>
    <property type="match status" value="1"/>
</dbReference>
<gene>
    <name evidence="10" type="ORF">UFOPK3605_00423</name>
    <name evidence="11" type="ORF">UFOPK3897_00213</name>
    <name evidence="12" type="ORF">UFOPK4121_00517</name>
</gene>
<dbReference type="EC" id="4.1.1.48" evidence="3"/>
<evidence type="ECO:0000256" key="1">
    <source>
        <dbReference type="ARBA" id="ARBA00001633"/>
    </source>
</evidence>
<dbReference type="EMBL" id="CAFBMM010000011">
    <property type="protein sequence ID" value="CAB4899816.1"/>
    <property type="molecule type" value="Genomic_DNA"/>
</dbReference>
<evidence type="ECO:0000256" key="5">
    <source>
        <dbReference type="ARBA" id="ARBA00022793"/>
    </source>
</evidence>
<dbReference type="EMBL" id="CAFBPQ010000010">
    <property type="protein sequence ID" value="CAB5018766.1"/>
    <property type="molecule type" value="Genomic_DNA"/>
</dbReference>
<evidence type="ECO:0000259" key="9">
    <source>
        <dbReference type="Pfam" id="PF00218"/>
    </source>
</evidence>
<evidence type="ECO:0000256" key="2">
    <source>
        <dbReference type="ARBA" id="ARBA00004696"/>
    </source>
</evidence>
<dbReference type="InterPro" id="IPR013785">
    <property type="entry name" value="Aldolase_TIM"/>
</dbReference>
<reference evidence="12" key="1">
    <citation type="submission" date="2020-05" db="EMBL/GenBank/DDBJ databases">
        <authorList>
            <person name="Chiriac C."/>
            <person name="Salcher M."/>
            <person name="Ghai R."/>
            <person name="Kavagutti S V."/>
        </authorList>
    </citation>
    <scope>NUCLEOTIDE SEQUENCE</scope>
</reference>
<dbReference type="InterPro" id="IPR013798">
    <property type="entry name" value="Indole-3-glycerol_P_synth_dom"/>
</dbReference>
<dbReference type="SUPFAM" id="SSF51366">
    <property type="entry name" value="Ribulose-phoshate binding barrel"/>
    <property type="match status" value="1"/>
</dbReference>
<dbReference type="Pfam" id="PF00218">
    <property type="entry name" value="IGPS"/>
    <property type="match status" value="1"/>
</dbReference>
<dbReference type="EMBL" id="CAFBOF010000002">
    <property type="protein sequence ID" value="CAB4969103.1"/>
    <property type="molecule type" value="Genomic_DNA"/>
</dbReference>
<evidence type="ECO:0000256" key="3">
    <source>
        <dbReference type="ARBA" id="ARBA00012362"/>
    </source>
</evidence>
<evidence type="ECO:0000313" key="10">
    <source>
        <dbReference type="EMBL" id="CAB4899816.1"/>
    </source>
</evidence>
<feature type="domain" description="Indole-3-glycerol phosphate synthase" evidence="9">
    <location>
        <begin position="4"/>
        <end position="261"/>
    </location>
</feature>
<evidence type="ECO:0000313" key="12">
    <source>
        <dbReference type="EMBL" id="CAB5018766.1"/>
    </source>
</evidence>
<dbReference type="InterPro" id="IPR001468">
    <property type="entry name" value="Indole-3-GlycerolPSynthase_CS"/>
</dbReference>
<dbReference type="GO" id="GO:0004425">
    <property type="term" value="F:indole-3-glycerol-phosphate synthase activity"/>
    <property type="evidence" value="ECO:0007669"/>
    <property type="project" value="UniProtKB-EC"/>
</dbReference>
<proteinExistence type="inferred from homology"/>
<keyword evidence="8" id="KW-0456">Lyase</keyword>
<dbReference type="UniPathway" id="UPA00035">
    <property type="reaction ID" value="UER00043"/>
</dbReference>
<dbReference type="GO" id="GO:0000162">
    <property type="term" value="P:L-tryptophan biosynthetic process"/>
    <property type="evidence" value="ECO:0007669"/>
    <property type="project" value="UniProtKB-UniPathway"/>
</dbReference>
<organism evidence="12">
    <name type="scientific">freshwater metagenome</name>
    <dbReference type="NCBI Taxonomy" id="449393"/>
    <lineage>
        <taxon>unclassified sequences</taxon>
        <taxon>metagenomes</taxon>
        <taxon>ecological metagenomes</taxon>
    </lineage>
</organism>